<reference evidence="1" key="1">
    <citation type="journal article" date="2023" name="Nat. Microbiol.">
        <title>Babesia duncani multi-omics identifies virulence factors and drug targets.</title>
        <authorList>
            <person name="Singh P."/>
            <person name="Lonardi S."/>
            <person name="Liang Q."/>
            <person name="Vydyam P."/>
            <person name="Khabirova E."/>
            <person name="Fang T."/>
            <person name="Gihaz S."/>
            <person name="Thekkiniath J."/>
            <person name="Munshi M."/>
            <person name="Abel S."/>
            <person name="Ciampossin L."/>
            <person name="Batugedara G."/>
            <person name="Gupta M."/>
            <person name="Lu X.M."/>
            <person name="Lenz T."/>
            <person name="Chakravarty S."/>
            <person name="Cornillot E."/>
            <person name="Hu Y."/>
            <person name="Ma W."/>
            <person name="Gonzalez L.M."/>
            <person name="Sanchez S."/>
            <person name="Estrada K."/>
            <person name="Sanchez-Flores A."/>
            <person name="Montero E."/>
            <person name="Harb O.S."/>
            <person name="Le Roch K.G."/>
            <person name="Mamoun C.B."/>
        </authorList>
    </citation>
    <scope>NUCLEOTIDE SEQUENCE</scope>
    <source>
        <strain evidence="1">WA1</strain>
    </source>
</reference>
<dbReference type="EMBL" id="JALLKP010000001">
    <property type="protein sequence ID" value="KAK2197939.1"/>
    <property type="molecule type" value="Genomic_DNA"/>
</dbReference>
<name>A0AAD9PN36_9APIC</name>
<dbReference type="GeneID" id="94335240"/>
<keyword evidence="2" id="KW-1185">Reference proteome</keyword>
<dbReference type="KEGG" id="bdw:94335240"/>
<proteinExistence type="predicted"/>
<dbReference type="RefSeq" id="XP_067804781.1">
    <property type="nucleotide sequence ID" value="XM_067945990.1"/>
</dbReference>
<dbReference type="Proteomes" id="UP001214638">
    <property type="component" value="Unassembled WGS sequence"/>
</dbReference>
<evidence type="ECO:0000313" key="2">
    <source>
        <dbReference type="Proteomes" id="UP001214638"/>
    </source>
</evidence>
<evidence type="ECO:0000313" key="1">
    <source>
        <dbReference type="EMBL" id="KAK2197939.1"/>
    </source>
</evidence>
<organism evidence="1 2">
    <name type="scientific">Babesia duncani</name>
    <dbReference type="NCBI Taxonomy" id="323732"/>
    <lineage>
        <taxon>Eukaryota</taxon>
        <taxon>Sar</taxon>
        <taxon>Alveolata</taxon>
        <taxon>Apicomplexa</taxon>
        <taxon>Aconoidasida</taxon>
        <taxon>Piroplasmida</taxon>
        <taxon>Babesiidae</taxon>
        <taxon>Babesia</taxon>
    </lineage>
</organism>
<comment type="caution">
    <text evidence="1">The sequence shown here is derived from an EMBL/GenBank/DDBJ whole genome shotgun (WGS) entry which is preliminary data.</text>
</comment>
<gene>
    <name evidence="1" type="ORF">BdWA1_000942</name>
</gene>
<sequence>MRAFTNVSSRIGCRYALPRRRFTTACIPTRHRESLGLSQEALHVENRPLETATRVIYAIYNHNTPDLCFIASKTPVAEDFCRLYFSCNNKRNHTLAKWLSRYVDALFTGNGV</sequence>
<dbReference type="AlphaFoldDB" id="A0AAD9PN36"/>
<accession>A0AAD9PN36</accession>
<protein>
    <submittedName>
        <fullName evidence="1">Uncharacterized protein</fullName>
    </submittedName>
</protein>